<comment type="caution">
    <text evidence="1">The sequence shown here is derived from an EMBL/GenBank/DDBJ whole genome shotgun (WGS) entry which is preliminary data.</text>
</comment>
<gene>
    <name evidence="1" type="ORF">ACFPP7_01790</name>
</gene>
<dbReference type="InterPro" id="IPR052552">
    <property type="entry name" value="YeaO-like"/>
</dbReference>
<protein>
    <submittedName>
        <fullName evidence="1">DUF488 domain-containing protein</fullName>
    </submittedName>
</protein>
<dbReference type="PANTHER" id="PTHR36849:SF1">
    <property type="entry name" value="CYTOPLASMIC PROTEIN"/>
    <property type="match status" value="1"/>
</dbReference>
<dbReference type="EMBL" id="JBHSMX010000003">
    <property type="protein sequence ID" value="MFC5519649.1"/>
    <property type="molecule type" value="Genomic_DNA"/>
</dbReference>
<keyword evidence="2" id="KW-1185">Reference proteome</keyword>
<dbReference type="PANTHER" id="PTHR36849">
    <property type="entry name" value="CYTOPLASMIC PROTEIN-RELATED"/>
    <property type="match status" value="1"/>
</dbReference>
<reference evidence="2" key="1">
    <citation type="journal article" date="2019" name="Int. J. Syst. Evol. Microbiol.">
        <title>The Global Catalogue of Microorganisms (GCM) 10K type strain sequencing project: providing services to taxonomists for standard genome sequencing and annotation.</title>
        <authorList>
            <consortium name="The Broad Institute Genomics Platform"/>
            <consortium name="The Broad Institute Genome Sequencing Center for Infectious Disease"/>
            <person name="Wu L."/>
            <person name="Ma J."/>
        </authorList>
    </citation>
    <scope>NUCLEOTIDE SEQUENCE [LARGE SCALE GENOMIC DNA]</scope>
    <source>
        <strain evidence="2">CGMCC 4.7277</strain>
    </source>
</reference>
<organism evidence="1 2">
    <name type="scientific">Polaromonas jejuensis</name>
    <dbReference type="NCBI Taxonomy" id="457502"/>
    <lineage>
        <taxon>Bacteria</taxon>
        <taxon>Pseudomonadati</taxon>
        <taxon>Pseudomonadota</taxon>
        <taxon>Betaproteobacteria</taxon>
        <taxon>Burkholderiales</taxon>
        <taxon>Comamonadaceae</taxon>
        <taxon>Polaromonas</taxon>
    </lineage>
</organism>
<sequence>MHASPLIDPAASPGSGDLGRAHRAVAVKRARESASVGDGMRVLVDRLWPRGLAKQQLVMDLWLKDVAPSSTLRRWYGHDPSRWEAFARKYRVELAQRDDLLQLLDDLRRRGKSTLLCDARDSLHSHAIMLRELLIERCFPRHNAKGVEP</sequence>
<proteinExistence type="predicted"/>
<accession>A0ABW0Q5T7</accession>
<dbReference type="Pfam" id="PF22752">
    <property type="entry name" value="DUF488-N3i"/>
    <property type="match status" value="1"/>
</dbReference>
<evidence type="ECO:0000313" key="1">
    <source>
        <dbReference type="EMBL" id="MFC5519649.1"/>
    </source>
</evidence>
<evidence type="ECO:0000313" key="2">
    <source>
        <dbReference type="Proteomes" id="UP001596084"/>
    </source>
</evidence>
<name>A0ABW0Q5T7_9BURK</name>
<dbReference type="Proteomes" id="UP001596084">
    <property type="component" value="Unassembled WGS sequence"/>
</dbReference>